<feature type="non-terminal residue" evidence="3">
    <location>
        <position position="141"/>
    </location>
</feature>
<dbReference type="PANTHER" id="PTHR13487:SF3">
    <property type="entry name" value="REVERSION-INDUCING CYSTEINE-RICH PROTEIN WITH KAZAL MOTIFS"/>
    <property type="match status" value="1"/>
</dbReference>
<dbReference type="AlphaFoldDB" id="A0AAV2RJ91"/>
<name>A0AAV2RJ91_MEGNR</name>
<dbReference type="Proteomes" id="UP001497623">
    <property type="component" value="Unassembled WGS sequence"/>
</dbReference>
<evidence type="ECO:0000259" key="2">
    <source>
        <dbReference type="Pfam" id="PF23332"/>
    </source>
</evidence>
<evidence type="ECO:0000313" key="4">
    <source>
        <dbReference type="Proteomes" id="UP001497623"/>
    </source>
</evidence>
<feature type="domain" description="Reversion-inducing cysteine-rich protein with Kazal CC4" evidence="2">
    <location>
        <begin position="68"/>
        <end position="119"/>
    </location>
</feature>
<reference evidence="3 4" key="1">
    <citation type="submission" date="2024-05" db="EMBL/GenBank/DDBJ databases">
        <authorList>
            <person name="Wallberg A."/>
        </authorList>
    </citation>
    <scope>NUCLEOTIDE SEQUENCE [LARGE SCALE GENOMIC DNA]</scope>
</reference>
<accession>A0AAV2RJ91</accession>
<feature type="region of interest" description="Disordered" evidence="1">
    <location>
        <begin position="31"/>
        <end position="55"/>
    </location>
</feature>
<evidence type="ECO:0000256" key="1">
    <source>
        <dbReference type="SAM" id="MobiDB-lite"/>
    </source>
</evidence>
<dbReference type="GO" id="GO:0008191">
    <property type="term" value="F:metalloendopeptidase inhibitor activity"/>
    <property type="evidence" value="ECO:0007669"/>
    <property type="project" value="InterPro"/>
</dbReference>
<gene>
    <name evidence="3" type="ORF">MNOR_LOCUS24783</name>
</gene>
<evidence type="ECO:0000313" key="3">
    <source>
        <dbReference type="EMBL" id="CAL4124806.1"/>
    </source>
</evidence>
<keyword evidence="4" id="KW-1185">Reference proteome</keyword>
<dbReference type="InterPro" id="IPR056978">
    <property type="entry name" value="CC4_RECK"/>
</dbReference>
<dbReference type="GO" id="GO:0005886">
    <property type="term" value="C:plasma membrane"/>
    <property type="evidence" value="ECO:0007669"/>
    <property type="project" value="TreeGrafter"/>
</dbReference>
<dbReference type="Pfam" id="PF23332">
    <property type="entry name" value="CC4_RECK"/>
    <property type="match status" value="1"/>
</dbReference>
<sequence>QHQQDILDTLEDACGILDLTKELWKCLLRHSDSNGSSSSDSRQVRGGTHHAPLPEHSQVSALGRLGLDAAKLSCCDRATSSECQGLCVRAFTNEWGRAWNALNSACLLTPQESRLAACLAEAEAPCTLGCSSLTFCSNFNN</sequence>
<dbReference type="EMBL" id="CAXKWB010023013">
    <property type="protein sequence ID" value="CAL4124806.1"/>
    <property type="molecule type" value="Genomic_DNA"/>
</dbReference>
<dbReference type="InterPro" id="IPR039016">
    <property type="entry name" value="RECK"/>
</dbReference>
<feature type="non-terminal residue" evidence="3">
    <location>
        <position position="1"/>
    </location>
</feature>
<dbReference type="PANTHER" id="PTHR13487">
    <property type="entry name" value="SERINE PROTEASE INHIBITOR"/>
    <property type="match status" value="1"/>
</dbReference>
<dbReference type="GO" id="GO:0030198">
    <property type="term" value="P:extracellular matrix organization"/>
    <property type="evidence" value="ECO:0007669"/>
    <property type="project" value="TreeGrafter"/>
</dbReference>
<organism evidence="3 4">
    <name type="scientific">Meganyctiphanes norvegica</name>
    <name type="common">Northern krill</name>
    <name type="synonym">Thysanopoda norvegica</name>
    <dbReference type="NCBI Taxonomy" id="48144"/>
    <lineage>
        <taxon>Eukaryota</taxon>
        <taxon>Metazoa</taxon>
        <taxon>Ecdysozoa</taxon>
        <taxon>Arthropoda</taxon>
        <taxon>Crustacea</taxon>
        <taxon>Multicrustacea</taxon>
        <taxon>Malacostraca</taxon>
        <taxon>Eumalacostraca</taxon>
        <taxon>Eucarida</taxon>
        <taxon>Euphausiacea</taxon>
        <taxon>Euphausiidae</taxon>
        <taxon>Meganyctiphanes</taxon>
    </lineage>
</organism>
<comment type="caution">
    <text evidence="3">The sequence shown here is derived from an EMBL/GenBank/DDBJ whole genome shotgun (WGS) entry which is preliminary data.</text>
</comment>
<proteinExistence type="predicted"/>
<protein>
    <recommendedName>
        <fullName evidence="2">Reversion-inducing cysteine-rich protein with Kazal CC4 domain-containing protein</fullName>
    </recommendedName>
</protein>